<proteinExistence type="predicted"/>
<keyword evidence="3" id="KW-1185">Reference proteome</keyword>
<dbReference type="CDD" id="cd08321">
    <property type="entry name" value="Pyrin_ASC-like"/>
    <property type="match status" value="1"/>
</dbReference>
<protein>
    <recommendedName>
        <fullName evidence="1">Pyrin domain-containing protein</fullName>
    </recommendedName>
</protein>
<dbReference type="InterPro" id="IPR011029">
    <property type="entry name" value="DEATH-like_dom_sf"/>
</dbReference>
<dbReference type="SUPFAM" id="SSF47986">
    <property type="entry name" value="DEATH domain"/>
    <property type="match status" value="1"/>
</dbReference>
<evidence type="ECO:0000259" key="1">
    <source>
        <dbReference type="PROSITE" id="PS50824"/>
    </source>
</evidence>
<dbReference type="AlphaFoldDB" id="A0A8D0A3U7"/>
<dbReference type="GeneTree" id="ENSGT00980000198678"/>
<sequence>MATPQKVVLGILEDLGDEDFGKFKWHLQGVLKDFPAIPKSKLQNVNRENTVDTMFQTYSINTINVTRIVLVNINQNDLVKKLSQSQPGHPVHISIHLQKAEYAERQKVQLGGTC</sequence>
<reference evidence="2" key="2">
    <citation type="submission" date="2025-09" db="UniProtKB">
        <authorList>
            <consortium name="Ensembl"/>
        </authorList>
    </citation>
    <scope>IDENTIFICATION</scope>
</reference>
<evidence type="ECO:0000313" key="3">
    <source>
        <dbReference type="Proteomes" id="UP000694568"/>
    </source>
</evidence>
<name>A0A8D0A3U7_SANLU</name>
<evidence type="ECO:0000313" key="2">
    <source>
        <dbReference type="Ensembl" id="ENSSLUP00000048460.1"/>
    </source>
</evidence>
<organism evidence="2 3">
    <name type="scientific">Sander lucioperca</name>
    <name type="common">Pike-perch</name>
    <name type="synonym">Perca lucioperca</name>
    <dbReference type="NCBI Taxonomy" id="283035"/>
    <lineage>
        <taxon>Eukaryota</taxon>
        <taxon>Metazoa</taxon>
        <taxon>Chordata</taxon>
        <taxon>Craniata</taxon>
        <taxon>Vertebrata</taxon>
        <taxon>Euteleostomi</taxon>
        <taxon>Actinopterygii</taxon>
        <taxon>Neopterygii</taxon>
        <taxon>Teleostei</taxon>
        <taxon>Neoteleostei</taxon>
        <taxon>Acanthomorphata</taxon>
        <taxon>Eupercaria</taxon>
        <taxon>Perciformes</taxon>
        <taxon>Percoidei</taxon>
        <taxon>Percidae</taxon>
        <taxon>Luciopercinae</taxon>
        <taxon>Sander</taxon>
    </lineage>
</organism>
<dbReference type="PROSITE" id="PS50824">
    <property type="entry name" value="DAPIN"/>
    <property type="match status" value="1"/>
</dbReference>
<feature type="domain" description="Pyrin" evidence="1">
    <location>
        <begin position="1"/>
        <end position="58"/>
    </location>
</feature>
<accession>A0A8D0A3U7</accession>
<dbReference type="InterPro" id="IPR004020">
    <property type="entry name" value="DAPIN"/>
</dbReference>
<dbReference type="SMART" id="SM01289">
    <property type="entry name" value="PYRIN"/>
    <property type="match status" value="1"/>
</dbReference>
<dbReference type="Proteomes" id="UP000694568">
    <property type="component" value="Unplaced"/>
</dbReference>
<dbReference type="Ensembl" id="ENSSLUT00000049923.1">
    <property type="protein sequence ID" value="ENSSLUP00000048460.1"/>
    <property type="gene ID" value="ENSSLUG00000021224.1"/>
</dbReference>
<dbReference type="Pfam" id="PF02758">
    <property type="entry name" value="PYRIN"/>
    <property type="match status" value="1"/>
</dbReference>
<dbReference type="Gene3D" id="1.10.533.10">
    <property type="entry name" value="Death Domain, Fas"/>
    <property type="match status" value="1"/>
</dbReference>
<reference evidence="2" key="1">
    <citation type="submission" date="2025-08" db="UniProtKB">
        <authorList>
            <consortium name="Ensembl"/>
        </authorList>
    </citation>
    <scope>IDENTIFICATION</scope>
</reference>